<dbReference type="Proteomes" id="UP000006039">
    <property type="component" value="Unassembled WGS sequence"/>
</dbReference>
<dbReference type="EMBL" id="GL385402">
    <property type="protein sequence ID" value="EJT70133.1"/>
    <property type="molecule type" value="Genomic_DNA"/>
</dbReference>
<dbReference type="Pfam" id="PF13649">
    <property type="entry name" value="Methyltransf_25"/>
    <property type="match status" value="1"/>
</dbReference>
<feature type="domain" description="Methyltransferase" evidence="1">
    <location>
        <begin position="58"/>
        <end position="162"/>
    </location>
</feature>
<dbReference type="RefSeq" id="XP_009228467.1">
    <property type="nucleotide sequence ID" value="XM_009230203.1"/>
</dbReference>
<reference evidence="4" key="1">
    <citation type="submission" date="2010-07" db="EMBL/GenBank/DDBJ databases">
        <title>The genome sequence of Gaeumannomyces graminis var. tritici strain R3-111a-1.</title>
        <authorList>
            <consortium name="The Broad Institute Genome Sequencing Platform"/>
            <person name="Ma L.-J."/>
            <person name="Dead R."/>
            <person name="Young S."/>
            <person name="Zeng Q."/>
            <person name="Koehrsen M."/>
            <person name="Alvarado L."/>
            <person name="Berlin A."/>
            <person name="Chapman S.B."/>
            <person name="Chen Z."/>
            <person name="Freedman E."/>
            <person name="Gellesch M."/>
            <person name="Goldberg J."/>
            <person name="Griggs A."/>
            <person name="Gujja S."/>
            <person name="Heilman E.R."/>
            <person name="Heiman D."/>
            <person name="Hepburn T."/>
            <person name="Howarth C."/>
            <person name="Jen D."/>
            <person name="Larson L."/>
            <person name="Mehta T."/>
            <person name="Neiman D."/>
            <person name="Pearson M."/>
            <person name="Roberts A."/>
            <person name="Saif S."/>
            <person name="Shea T."/>
            <person name="Shenoy N."/>
            <person name="Sisk P."/>
            <person name="Stolte C."/>
            <person name="Sykes S."/>
            <person name="Walk T."/>
            <person name="White J."/>
            <person name="Yandava C."/>
            <person name="Haas B."/>
            <person name="Nusbaum C."/>
            <person name="Birren B."/>
        </authorList>
    </citation>
    <scope>NUCLEOTIDE SEQUENCE [LARGE SCALE GENOMIC DNA]</scope>
    <source>
        <strain evidence="4">R3-111a-1</strain>
    </source>
</reference>
<dbReference type="InterPro" id="IPR029063">
    <property type="entry name" value="SAM-dependent_MTases_sf"/>
</dbReference>
<dbReference type="STRING" id="644352.J3PFN1"/>
<evidence type="ECO:0000259" key="1">
    <source>
        <dbReference type="Pfam" id="PF13649"/>
    </source>
</evidence>
<protein>
    <recommendedName>
        <fullName evidence="1">Methyltransferase domain-containing protein</fullName>
    </recommendedName>
</protein>
<sequence>MGDAKFAAAYANHQAKRNHAEKWQVIIDATNMTTQPLASQLLGQMGLDSTRDKPFKLLDHACGAGVVGHLLRTSIAPEVLEKSSVLSADMAPGMVELVKDRQIREGWINSEARVLDAQKADLPDASFSHITVGMALHITPEPQLAADTPGGADCVRLLQPGGVVGLSTPMGAMGGHMRDLRDAFASFPFDAPFPDPFPTQLHGVGRWDDANWVARNLTDEHGLVGVRAELHAHLARYESGAEYARLFSPFLPVLLDGWWPEDTRRAHPLDEVLGLVAAFMDDKYGGRPWYSEFYALVATGQKKSE</sequence>
<evidence type="ECO:0000313" key="2">
    <source>
        <dbReference type="EMBL" id="EJT70133.1"/>
    </source>
</evidence>
<name>J3PFN1_GAET3</name>
<gene>
    <name evidence="3" type="primary">20352764</name>
    <name evidence="2" type="ORF">GGTG_12306</name>
</gene>
<keyword evidence="4" id="KW-1185">Reference proteome</keyword>
<reference evidence="3" key="4">
    <citation type="journal article" date="2015" name="G3 (Bethesda)">
        <title>Genome sequences of three phytopathogenic species of the Magnaporthaceae family of fungi.</title>
        <authorList>
            <person name="Okagaki L.H."/>
            <person name="Nunes C.C."/>
            <person name="Sailsbery J."/>
            <person name="Clay B."/>
            <person name="Brown D."/>
            <person name="John T."/>
            <person name="Oh Y."/>
            <person name="Young N."/>
            <person name="Fitzgerald M."/>
            <person name="Haas B.J."/>
            <person name="Zeng Q."/>
            <person name="Young S."/>
            <person name="Adiconis X."/>
            <person name="Fan L."/>
            <person name="Levin J.Z."/>
            <person name="Mitchell T.K."/>
            <person name="Okubara P.A."/>
            <person name="Farman M.L."/>
            <person name="Kohn L.M."/>
            <person name="Birren B."/>
            <person name="Ma L.-J."/>
            <person name="Dean R.A."/>
        </authorList>
    </citation>
    <scope>NUCLEOTIDE SEQUENCE</scope>
    <source>
        <strain evidence="3">R3-111a-1</strain>
    </source>
</reference>
<dbReference type="VEuPathDB" id="FungiDB:GGTG_12306"/>
<accession>J3PFN1</accession>
<proteinExistence type="predicted"/>
<reference evidence="2" key="3">
    <citation type="submission" date="2010-09" db="EMBL/GenBank/DDBJ databases">
        <title>Annotation of Gaeumannomyces graminis var. tritici R3-111a-1.</title>
        <authorList>
            <consortium name="The Broad Institute Genome Sequencing Platform"/>
            <person name="Ma L.-J."/>
            <person name="Dead R."/>
            <person name="Young S.K."/>
            <person name="Zeng Q."/>
            <person name="Gargeya S."/>
            <person name="Fitzgerald M."/>
            <person name="Haas B."/>
            <person name="Abouelleil A."/>
            <person name="Alvarado L."/>
            <person name="Arachchi H.M."/>
            <person name="Berlin A."/>
            <person name="Brown A."/>
            <person name="Chapman S.B."/>
            <person name="Chen Z."/>
            <person name="Dunbar C."/>
            <person name="Freedman E."/>
            <person name="Gearin G."/>
            <person name="Gellesch M."/>
            <person name="Goldberg J."/>
            <person name="Griggs A."/>
            <person name="Gujja S."/>
            <person name="Heiman D."/>
            <person name="Howarth C."/>
            <person name="Larson L."/>
            <person name="Lui A."/>
            <person name="MacDonald P.J.P."/>
            <person name="Mehta T."/>
            <person name="Montmayeur A."/>
            <person name="Murphy C."/>
            <person name="Neiman D."/>
            <person name="Pearson M."/>
            <person name="Priest M."/>
            <person name="Roberts A."/>
            <person name="Saif S."/>
            <person name="Shea T."/>
            <person name="Shenoy N."/>
            <person name="Sisk P."/>
            <person name="Stolte C."/>
            <person name="Sykes S."/>
            <person name="Yandava C."/>
            <person name="Wortman J."/>
            <person name="Nusbaum C."/>
            <person name="Birren B."/>
        </authorList>
    </citation>
    <scope>NUCLEOTIDE SEQUENCE</scope>
    <source>
        <strain evidence="2">R3-111a-1</strain>
    </source>
</reference>
<evidence type="ECO:0000313" key="3">
    <source>
        <dbReference type="EnsemblFungi" id="EJT70133"/>
    </source>
</evidence>
<dbReference type="Gene3D" id="3.40.50.150">
    <property type="entry name" value="Vaccinia Virus protein VP39"/>
    <property type="match status" value="1"/>
</dbReference>
<dbReference type="SUPFAM" id="SSF53335">
    <property type="entry name" value="S-adenosyl-L-methionine-dependent methyltransferases"/>
    <property type="match status" value="1"/>
</dbReference>
<dbReference type="eggNOG" id="ENOG502S4V1">
    <property type="taxonomic scope" value="Eukaryota"/>
</dbReference>
<reference evidence="2" key="2">
    <citation type="submission" date="2010-07" db="EMBL/GenBank/DDBJ databases">
        <authorList>
            <consortium name="The Broad Institute Genome Sequencing Platform"/>
            <consortium name="Broad Institute Genome Sequencing Center for Infectious Disease"/>
            <person name="Ma L.-J."/>
            <person name="Dead R."/>
            <person name="Young S."/>
            <person name="Zeng Q."/>
            <person name="Koehrsen M."/>
            <person name="Alvarado L."/>
            <person name="Berlin A."/>
            <person name="Chapman S.B."/>
            <person name="Chen Z."/>
            <person name="Freedman E."/>
            <person name="Gellesch M."/>
            <person name="Goldberg J."/>
            <person name="Griggs A."/>
            <person name="Gujja S."/>
            <person name="Heilman E.R."/>
            <person name="Heiman D."/>
            <person name="Hepburn T."/>
            <person name="Howarth C."/>
            <person name="Jen D."/>
            <person name="Larson L."/>
            <person name="Mehta T."/>
            <person name="Neiman D."/>
            <person name="Pearson M."/>
            <person name="Roberts A."/>
            <person name="Saif S."/>
            <person name="Shea T."/>
            <person name="Shenoy N."/>
            <person name="Sisk P."/>
            <person name="Stolte C."/>
            <person name="Sykes S."/>
            <person name="Walk T."/>
            <person name="White J."/>
            <person name="Yandava C."/>
            <person name="Haas B."/>
            <person name="Nusbaum C."/>
            <person name="Birren B."/>
        </authorList>
    </citation>
    <scope>NUCLEOTIDE SEQUENCE</scope>
    <source>
        <strain evidence="2">R3-111a-1</strain>
    </source>
</reference>
<dbReference type="AlphaFoldDB" id="J3PFN1"/>
<dbReference type="GeneID" id="20352764"/>
<reference evidence="3" key="5">
    <citation type="submission" date="2018-04" db="UniProtKB">
        <authorList>
            <consortium name="EnsemblFungi"/>
        </authorList>
    </citation>
    <scope>IDENTIFICATION</scope>
    <source>
        <strain evidence="3">R3-111a-1</strain>
    </source>
</reference>
<dbReference type="EnsemblFungi" id="EJT70133">
    <property type="protein sequence ID" value="EJT70133"/>
    <property type="gene ID" value="GGTG_12306"/>
</dbReference>
<evidence type="ECO:0000313" key="4">
    <source>
        <dbReference type="Proteomes" id="UP000006039"/>
    </source>
</evidence>
<dbReference type="HOGENOM" id="CLU_065416_0_0_1"/>
<dbReference type="OrthoDB" id="2013972at2759"/>
<organism evidence="2">
    <name type="scientific">Gaeumannomyces tritici (strain R3-111a-1)</name>
    <name type="common">Wheat and barley take-all root rot fungus</name>
    <name type="synonym">Gaeumannomyces graminis var. tritici</name>
    <dbReference type="NCBI Taxonomy" id="644352"/>
    <lineage>
        <taxon>Eukaryota</taxon>
        <taxon>Fungi</taxon>
        <taxon>Dikarya</taxon>
        <taxon>Ascomycota</taxon>
        <taxon>Pezizomycotina</taxon>
        <taxon>Sordariomycetes</taxon>
        <taxon>Sordariomycetidae</taxon>
        <taxon>Magnaporthales</taxon>
        <taxon>Magnaporthaceae</taxon>
        <taxon>Gaeumannomyces</taxon>
    </lineage>
</organism>
<dbReference type="InterPro" id="IPR041698">
    <property type="entry name" value="Methyltransf_25"/>
</dbReference>